<dbReference type="RefSeq" id="WP_330105712.1">
    <property type="nucleotide sequence ID" value="NZ_JAZDCT010000058.1"/>
</dbReference>
<dbReference type="InterPro" id="IPR010992">
    <property type="entry name" value="IHF-like_DNA-bd_dom_sf"/>
</dbReference>
<dbReference type="InterPro" id="IPR020816">
    <property type="entry name" value="Histone-like_DNA-bd_CS"/>
</dbReference>
<evidence type="ECO:0000256" key="3">
    <source>
        <dbReference type="ARBA" id="ARBA00011870"/>
    </source>
</evidence>
<keyword evidence="5 7" id="KW-0238">DNA-binding</keyword>
<evidence type="ECO:0000256" key="1">
    <source>
        <dbReference type="ARBA" id="ARBA00003819"/>
    </source>
</evidence>
<evidence type="ECO:0000256" key="6">
    <source>
        <dbReference type="RuleBase" id="RU003939"/>
    </source>
</evidence>
<dbReference type="CDD" id="cd13831">
    <property type="entry name" value="HU"/>
    <property type="match status" value="1"/>
</dbReference>
<dbReference type="SMART" id="SM00411">
    <property type="entry name" value="BHL"/>
    <property type="match status" value="1"/>
</dbReference>
<evidence type="ECO:0000256" key="5">
    <source>
        <dbReference type="ARBA" id="ARBA00023125"/>
    </source>
</evidence>
<dbReference type="SUPFAM" id="SSF47729">
    <property type="entry name" value="IHF-like DNA-binding proteins"/>
    <property type="match status" value="1"/>
</dbReference>
<comment type="function">
    <text evidence="1">Histone-like DNA-binding protein which is capable of wrapping DNA to stabilize it, and thus to prevent its denaturation under extreme environmental conditions.</text>
</comment>
<comment type="similarity">
    <text evidence="2 6">Belongs to the bacterial histone-like protein family.</text>
</comment>
<evidence type="ECO:0000313" key="8">
    <source>
        <dbReference type="Proteomes" id="UP001354227"/>
    </source>
</evidence>
<dbReference type="Proteomes" id="UP001354227">
    <property type="component" value="Unassembled WGS sequence"/>
</dbReference>
<dbReference type="PROSITE" id="PS00045">
    <property type="entry name" value="HISTONE_LIKE"/>
    <property type="match status" value="1"/>
</dbReference>
<organism evidence="7 8">
    <name type="scientific">Pseudomonas carassii</name>
    <dbReference type="NCBI Taxonomy" id="3115855"/>
    <lineage>
        <taxon>Bacteria</taxon>
        <taxon>Pseudomonadati</taxon>
        <taxon>Pseudomonadota</taxon>
        <taxon>Gammaproteobacteria</taxon>
        <taxon>Pseudomonadales</taxon>
        <taxon>Pseudomonadaceae</taxon>
        <taxon>Pseudomonas</taxon>
    </lineage>
</organism>
<sequence length="90" mass="9486">MNKSELIESVAQSADITKVAAGRCLDAFIGAVTKTLVEGGEVSLVGFGAFTVAKRRARVGRNPQTGKTLKIPAKKQPVFKAGKTLKNTVN</sequence>
<evidence type="ECO:0000313" key="7">
    <source>
        <dbReference type="EMBL" id="MEE1891097.1"/>
    </source>
</evidence>
<comment type="subunit">
    <text evidence="3">Heterodimer of an alpha and a beta chain.</text>
</comment>
<dbReference type="Gene3D" id="4.10.520.10">
    <property type="entry name" value="IHF-like DNA-binding proteins"/>
    <property type="match status" value="1"/>
</dbReference>
<proteinExistence type="inferred from homology"/>
<dbReference type="InterPro" id="IPR000119">
    <property type="entry name" value="Hist_DNA-bd"/>
</dbReference>
<accession>A0ABU7HIR8</accession>
<dbReference type="GO" id="GO:0003677">
    <property type="term" value="F:DNA binding"/>
    <property type="evidence" value="ECO:0007669"/>
    <property type="project" value="UniProtKB-KW"/>
</dbReference>
<gene>
    <name evidence="7" type="ORF">V0R62_25825</name>
</gene>
<keyword evidence="8" id="KW-1185">Reference proteome</keyword>
<dbReference type="PANTHER" id="PTHR33175">
    <property type="entry name" value="DNA-BINDING PROTEIN HU"/>
    <property type="match status" value="1"/>
</dbReference>
<reference evidence="7" key="1">
    <citation type="submission" date="2024-01" db="EMBL/GenBank/DDBJ databases">
        <title>Unpublished Manusciprt.</title>
        <authorList>
            <person name="Duman M."/>
            <person name="Valdes E.G."/>
            <person name="Ajmi N."/>
            <person name="Altun S."/>
            <person name="Saticioglu I.B."/>
        </authorList>
    </citation>
    <scope>NUCLEOTIDE SEQUENCE</scope>
    <source>
        <strain evidence="7">137P</strain>
    </source>
</reference>
<dbReference type="PANTHER" id="PTHR33175:SF3">
    <property type="entry name" value="DNA-BINDING PROTEIN HU-BETA"/>
    <property type="match status" value="1"/>
</dbReference>
<dbReference type="EMBL" id="JAZDCT010000058">
    <property type="protein sequence ID" value="MEE1891097.1"/>
    <property type="molecule type" value="Genomic_DNA"/>
</dbReference>
<evidence type="ECO:0000256" key="2">
    <source>
        <dbReference type="ARBA" id="ARBA00010529"/>
    </source>
</evidence>
<dbReference type="Pfam" id="PF00216">
    <property type="entry name" value="Bac_DNA_binding"/>
    <property type="match status" value="1"/>
</dbReference>
<name>A0ABU7HIR8_9PSED</name>
<evidence type="ECO:0000256" key="4">
    <source>
        <dbReference type="ARBA" id="ARBA00023067"/>
    </source>
</evidence>
<protein>
    <submittedName>
        <fullName evidence="7">HU family DNA-binding protein</fullName>
    </submittedName>
</protein>
<comment type="caution">
    <text evidence="7">The sequence shown here is derived from an EMBL/GenBank/DDBJ whole genome shotgun (WGS) entry which is preliminary data.</text>
</comment>
<keyword evidence="4" id="KW-0226">DNA condensation</keyword>
<dbReference type="PRINTS" id="PR01727">
    <property type="entry name" value="DNABINDINGHU"/>
</dbReference>